<dbReference type="Pfam" id="PF02613">
    <property type="entry name" value="Nitrate_red_del"/>
    <property type="match status" value="1"/>
</dbReference>
<dbReference type="EMBL" id="AFOC01000047">
    <property type="protein sequence ID" value="EGV51159.1"/>
    <property type="molecule type" value="Genomic_DNA"/>
</dbReference>
<name>G2DDZ5_9GAMM</name>
<dbReference type="AlphaFoldDB" id="G2DDZ5"/>
<evidence type="ECO:0000256" key="1">
    <source>
        <dbReference type="ARBA" id="ARBA00023186"/>
    </source>
</evidence>
<dbReference type="InterPro" id="IPR050289">
    <property type="entry name" value="TorD/DmsD_chaperones"/>
</dbReference>
<dbReference type="Gene3D" id="1.10.3480.10">
    <property type="entry name" value="TorD-like"/>
    <property type="match status" value="1"/>
</dbReference>
<keyword evidence="3" id="KW-1185">Reference proteome</keyword>
<organism evidence="2 3">
    <name type="scientific">endosymbiont of Riftia pachyptila</name>
    <name type="common">vent Ph05</name>
    <dbReference type="NCBI Taxonomy" id="1048808"/>
    <lineage>
        <taxon>Bacteria</taxon>
        <taxon>Pseudomonadati</taxon>
        <taxon>Pseudomonadota</taxon>
        <taxon>Gammaproteobacteria</taxon>
        <taxon>sulfur-oxidizing symbionts</taxon>
    </lineage>
</organism>
<protein>
    <submittedName>
        <fullName evidence="2">Putative nitrate reductase, delta subunit NarJ</fullName>
    </submittedName>
</protein>
<evidence type="ECO:0000313" key="2">
    <source>
        <dbReference type="EMBL" id="EGV51159.1"/>
    </source>
</evidence>
<dbReference type="Proteomes" id="UP000004491">
    <property type="component" value="Unassembled WGS sequence"/>
</dbReference>
<dbReference type="InterPro" id="IPR036411">
    <property type="entry name" value="TorD-like_sf"/>
</dbReference>
<evidence type="ECO:0000313" key="3">
    <source>
        <dbReference type="Proteomes" id="UP000004491"/>
    </source>
</evidence>
<dbReference type="PANTHER" id="PTHR34227">
    <property type="entry name" value="CHAPERONE PROTEIN YCDY"/>
    <property type="match status" value="1"/>
</dbReference>
<dbReference type="InterPro" id="IPR020945">
    <property type="entry name" value="DMSO/NO3_reduct_chaperone"/>
</dbReference>
<proteinExistence type="predicted"/>
<keyword evidence="1" id="KW-0143">Chaperone</keyword>
<sequence length="184" mass="20633">MQVSMPIPGDEMRRSGEQLRLLAGLLSMPDQDAREIIQGLAEQHPWLAEAAEELGSTPLEQWQGEYTRLFISGFPKTACPPYESAYRSGTMQGPTVAKLERLYAQLGMRSSEMPADYLGVMLECAALLEDGQQRPELRQRLWDEHLSRWLADFANDLSQQSELALYRALGLQLLGLSADRAGHE</sequence>
<gene>
    <name evidence="2" type="ORF">Rifp1Sym_bt00090</name>
</gene>
<accession>G2DDZ5</accession>
<dbReference type="SUPFAM" id="SSF89155">
    <property type="entry name" value="TorD-like"/>
    <property type="match status" value="1"/>
</dbReference>
<comment type="caution">
    <text evidence="2">The sequence shown here is derived from an EMBL/GenBank/DDBJ whole genome shotgun (WGS) entry which is preliminary data.</text>
</comment>
<dbReference type="PANTHER" id="PTHR34227:SF1">
    <property type="entry name" value="DIMETHYL SULFOXIDE REDUCTASE CHAPERONE-RELATED"/>
    <property type="match status" value="1"/>
</dbReference>
<reference evidence="2" key="1">
    <citation type="journal article" date="2011" name="ISME J.">
        <title>The endosymbionts of the deep-sea tubeworms Riftia pachyptila and Tevnia jerichonana share an identical physiology as revealed by proteogenomic analyses.</title>
        <authorList>
            <person name="Gardebrecht A."/>
            <person name="Markert S."/>
            <person name="Felbeck H."/>
            <person name="Thuermer A."/>
            <person name="Albrecht D."/>
            <person name="Wollherr A."/>
            <person name="Kabisch J."/>
            <person name="Lehmann R."/>
            <person name="Daniel R."/>
            <person name="Liesegang H."/>
            <person name="Hecker M."/>
            <person name="Sievert S.M."/>
            <person name="Schweder T."/>
        </authorList>
    </citation>
    <scope>NUCLEOTIDE SEQUENCE [LARGE SCALE GENOMIC DNA]</scope>
</reference>